<evidence type="ECO:0000256" key="3">
    <source>
        <dbReference type="ARBA" id="ARBA00022729"/>
    </source>
</evidence>
<protein>
    <submittedName>
        <fullName evidence="10">WSC domain-containing protein ARB_07867-like</fullName>
    </submittedName>
</protein>
<dbReference type="Pfam" id="PF01822">
    <property type="entry name" value="WSC"/>
    <property type="match status" value="1"/>
</dbReference>
<dbReference type="SMART" id="SM00321">
    <property type="entry name" value="WSC"/>
    <property type="match status" value="1"/>
</dbReference>
<comment type="subcellular location">
    <subcellularLocation>
        <location evidence="1">Membrane</location>
        <topology evidence="1">Single-pass membrane protein</topology>
    </subcellularLocation>
</comment>
<keyword evidence="4" id="KW-1133">Transmembrane helix</keyword>
<keyword evidence="3 7" id="KW-0732">Signal</keyword>
<keyword evidence="5" id="KW-0472">Membrane</keyword>
<evidence type="ECO:0000256" key="6">
    <source>
        <dbReference type="ARBA" id="ARBA00023180"/>
    </source>
</evidence>
<feature type="domain" description="WSC" evidence="8">
    <location>
        <begin position="31"/>
        <end position="120"/>
    </location>
</feature>
<evidence type="ECO:0000256" key="4">
    <source>
        <dbReference type="ARBA" id="ARBA00022989"/>
    </source>
</evidence>
<organism evidence="9 10">
    <name type="scientific">Crassostrea virginica</name>
    <name type="common">Eastern oyster</name>
    <dbReference type="NCBI Taxonomy" id="6565"/>
    <lineage>
        <taxon>Eukaryota</taxon>
        <taxon>Metazoa</taxon>
        <taxon>Spiralia</taxon>
        <taxon>Lophotrochozoa</taxon>
        <taxon>Mollusca</taxon>
        <taxon>Bivalvia</taxon>
        <taxon>Autobranchia</taxon>
        <taxon>Pteriomorphia</taxon>
        <taxon>Ostreida</taxon>
        <taxon>Ostreoidea</taxon>
        <taxon>Ostreidae</taxon>
        <taxon>Crassostrea</taxon>
    </lineage>
</organism>
<gene>
    <name evidence="10" type="primary">LOC111120859</name>
</gene>
<dbReference type="GO" id="GO:0005886">
    <property type="term" value="C:plasma membrane"/>
    <property type="evidence" value="ECO:0007669"/>
    <property type="project" value="TreeGrafter"/>
</dbReference>
<accession>A0A8B8CT10</accession>
<dbReference type="OrthoDB" id="10043391at2759"/>
<evidence type="ECO:0000313" key="10">
    <source>
        <dbReference type="RefSeq" id="XP_022317571.1"/>
    </source>
</evidence>
<evidence type="ECO:0000313" key="9">
    <source>
        <dbReference type="Proteomes" id="UP000694844"/>
    </source>
</evidence>
<dbReference type="InterPro" id="IPR002889">
    <property type="entry name" value="WSC_carb-bd"/>
</dbReference>
<dbReference type="PROSITE" id="PS51212">
    <property type="entry name" value="WSC"/>
    <property type="match status" value="1"/>
</dbReference>
<proteinExistence type="predicted"/>
<keyword evidence="2" id="KW-0812">Transmembrane</keyword>
<sequence>MHIGCRCKRRTMKGIFFYCIVLFFTGVVSDDYKRVGCVKDLISGRILREKAGKLKPNSPWNCQKFCAGYRYFGVEYSNECFCGNALIPPVIPSSKCTMACSGSPLLKCGGDSAIDVYRRHEKRNIACPHRFWRTS</sequence>
<name>A0A8B8CT10_CRAVI</name>
<keyword evidence="6" id="KW-0325">Glycoprotein</keyword>
<evidence type="ECO:0000256" key="2">
    <source>
        <dbReference type="ARBA" id="ARBA00022692"/>
    </source>
</evidence>
<keyword evidence="9" id="KW-1185">Reference proteome</keyword>
<dbReference type="InterPro" id="IPR051836">
    <property type="entry name" value="Kremen_rcpt"/>
</dbReference>
<dbReference type="KEGG" id="cvn:111120859"/>
<evidence type="ECO:0000256" key="5">
    <source>
        <dbReference type="ARBA" id="ARBA00023136"/>
    </source>
</evidence>
<reference evidence="10" key="1">
    <citation type="submission" date="2025-08" db="UniProtKB">
        <authorList>
            <consortium name="RefSeq"/>
        </authorList>
    </citation>
    <scope>IDENTIFICATION</scope>
    <source>
        <tissue evidence="10">Whole sample</tissue>
    </source>
</reference>
<dbReference type="PANTHER" id="PTHR24269:SF16">
    <property type="entry name" value="PROTEIN SLG1"/>
    <property type="match status" value="1"/>
</dbReference>
<evidence type="ECO:0000259" key="8">
    <source>
        <dbReference type="PROSITE" id="PS51212"/>
    </source>
</evidence>
<dbReference type="Proteomes" id="UP000694844">
    <property type="component" value="Chromosome 2"/>
</dbReference>
<feature type="chain" id="PRO_5034113349" evidence="7">
    <location>
        <begin position="30"/>
        <end position="135"/>
    </location>
</feature>
<evidence type="ECO:0000256" key="1">
    <source>
        <dbReference type="ARBA" id="ARBA00004167"/>
    </source>
</evidence>
<evidence type="ECO:0000256" key="7">
    <source>
        <dbReference type="SAM" id="SignalP"/>
    </source>
</evidence>
<dbReference type="GeneID" id="111120859"/>
<dbReference type="PANTHER" id="PTHR24269">
    <property type="entry name" value="KREMEN PROTEIN"/>
    <property type="match status" value="1"/>
</dbReference>
<dbReference type="AlphaFoldDB" id="A0A8B8CT10"/>
<dbReference type="RefSeq" id="XP_022317571.1">
    <property type="nucleotide sequence ID" value="XM_022461863.1"/>
</dbReference>
<feature type="signal peptide" evidence="7">
    <location>
        <begin position="1"/>
        <end position="29"/>
    </location>
</feature>